<dbReference type="Gene3D" id="3.40.30.10">
    <property type="entry name" value="Glutaredoxin"/>
    <property type="match status" value="1"/>
</dbReference>
<proteinExistence type="predicted"/>
<protein>
    <submittedName>
        <fullName evidence="2">Thioredoxin</fullName>
    </submittedName>
</protein>
<comment type="caution">
    <text evidence="2">The sequence shown here is derived from an EMBL/GenBank/DDBJ whole genome shotgun (WGS) entry which is preliminary data.</text>
</comment>
<dbReference type="InterPro" id="IPR013766">
    <property type="entry name" value="Thioredoxin_domain"/>
</dbReference>
<dbReference type="PROSITE" id="PS51352">
    <property type="entry name" value="THIOREDOXIN_2"/>
    <property type="match status" value="1"/>
</dbReference>
<dbReference type="SUPFAM" id="SSF52833">
    <property type="entry name" value="Thioredoxin-like"/>
    <property type="match status" value="1"/>
</dbReference>
<dbReference type="STRING" id="1234409.C683_0129"/>
<feature type="domain" description="Thioredoxin" evidence="1">
    <location>
        <begin position="1"/>
        <end position="103"/>
    </location>
</feature>
<dbReference type="RefSeq" id="WP_009488295.1">
    <property type="nucleotide sequence ID" value="NZ_AMYT01000007.1"/>
</dbReference>
<dbReference type="Pfam" id="PF00085">
    <property type="entry name" value="Thioredoxin"/>
    <property type="match status" value="1"/>
</dbReference>
<reference evidence="2 3" key="1">
    <citation type="journal article" date="2013" name="Genome Announc.">
        <title>Draft Genome Sequence of Catellicoccus marimammalium, a Novel Species Commonly Found in Gull Feces.</title>
        <authorList>
            <person name="Weigand M.R."/>
            <person name="Ryu H."/>
            <person name="Bozcek L."/>
            <person name="Konstantinidis K.T."/>
            <person name="Santo Domingo J.W."/>
        </authorList>
    </citation>
    <scope>NUCLEOTIDE SEQUENCE [LARGE SCALE GENOMIC DNA]</scope>
    <source>
        <strain evidence="2 3">M35/04/3</strain>
    </source>
</reference>
<dbReference type="InterPro" id="IPR050620">
    <property type="entry name" value="Thioredoxin_H-type-like"/>
</dbReference>
<dbReference type="EMBL" id="AMYT01000007">
    <property type="protein sequence ID" value="EKU27870.1"/>
    <property type="molecule type" value="Genomic_DNA"/>
</dbReference>
<keyword evidence="3" id="KW-1185">Reference proteome</keyword>
<dbReference type="Proteomes" id="UP000016057">
    <property type="component" value="Unassembled WGS sequence"/>
</dbReference>
<evidence type="ECO:0000259" key="1">
    <source>
        <dbReference type="PROSITE" id="PS51352"/>
    </source>
</evidence>
<dbReference type="AlphaFoldDB" id="K8ZA98"/>
<organism evidence="2 3">
    <name type="scientific">Catellicoccus marimammalium M35/04/3</name>
    <dbReference type="NCBI Taxonomy" id="1234409"/>
    <lineage>
        <taxon>Bacteria</taxon>
        <taxon>Bacillati</taxon>
        <taxon>Bacillota</taxon>
        <taxon>Bacilli</taxon>
        <taxon>Lactobacillales</taxon>
        <taxon>Enterococcaceae</taxon>
        <taxon>Catellicoccus</taxon>
    </lineage>
</organism>
<evidence type="ECO:0000313" key="2">
    <source>
        <dbReference type="EMBL" id="EKU27870.1"/>
    </source>
</evidence>
<dbReference type="PANTHER" id="PTHR10438">
    <property type="entry name" value="THIOREDOXIN"/>
    <property type="match status" value="1"/>
</dbReference>
<dbReference type="InterPro" id="IPR036249">
    <property type="entry name" value="Thioredoxin-like_sf"/>
</dbReference>
<dbReference type="OrthoDB" id="7629852at2"/>
<dbReference type="CDD" id="cd02947">
    <property type="entry name" value="TRX_family"/>
    <property type="match status" value="1"/>
</dbReference>
<dbReference type="eggNOG" id="COG0526">
    <property type="taxonomic scope" value="Bacteria"/>
</dbReference>
<accession>K8ZA98</accession>
<gene>
    <name evidence="2" type="ORF">C683_0129</name>
</gene>
<dbReference type="PANTHER" id="PTHR10438:SF468">
    <property type="entry name" value="THIOREDOXIN-1-RELATED"/>
    <property type="match status" value="1"/>
</dbReference>
<name>K8ZA98_9ENTE</name>
<sequence length="103" mass="12213">MEQLKDKAMLEKAMQEGQNILYFTAEWCRDCRYIEPAMPEIAAEFPEWTMIKIDADQWMDEMLELEVRGIPSFVAFKDGKEVGRFSNRNRKTKEQIVEFISQL</sequence>
<evidence type="ECO:0000313" key="3">
    <source>
        <dbReference type="Proteomes" id="UP000016057"/>
    </source>
</evidence>